<keyword evidence="2" id="KW-1185">Reference proteome</keyword>
<dbReference type="Proteomes" id="UP001054252">
    <property type="component" value="Unassembled WGS sequence"/>
</dbReference>
<proteinExistence type="predicted"/>
<dbReference type="AlphaFoldDB" id="A0AAV5J5B7"/>
<dbReference type="EMBL" id="BPVZ01000029">
    <property type="protein sequence ID" value="GKV08637.1"/>
    <property type="molecule type" value="Genomic_DNA"/>
</dbReference>
<sequence length="54" mass="5960">MIMKRLPMNLKERNSGGILVSLFQISSSLFLSILLQMRSGITSLLFTNNTGISS</sequence>
<gene>
    <name evidence="1" type="ORF">SLEP1_g20241</name>
</gene>
<accession>A0AAV5J5B7</accession>
<organism evidence="1 2">
    <name type="scientific">Rubroshorea leprosula</name>
    <dbReference type="NCBI Taxonomy" id="152421"/>
    <lineage>
        <taxon>Eukaryota</taxon>
        <taxon>Viridiplantae</taxon>
        <taxon>Streptophyta</taxon>
        <taxon>Embryophyta</taxon>
        <taxon>Tracheophyta</taxon>
        <taxon>Spermatophyta</taxon>
        <taxon>Magnoliopsida</taxon>
        <taxon>eudicotyledons</taxon>
        <taxon>Gunneridae</taxon>
        <taxon>Pentapetalae</taxon>
        <taxon>rosids</taxon>
        <taxon>malvids</taxon>
        <taxon>Malvales</taxon>
        <taxon>Dipterocarpaceae</taxon>
        <taxon>Rubroshorea</taxon>
    </lineage>
</organism>
<name>A0AAV5J5B7_9ROSI</name>
<reference evidence="1 2" key="1">
    <citation type="journal article" date="2021" name="Commun. Biol.">
        <title>The genome of Shorea leprosula (Dipterocarpaceae) highlights the ecological relevance of drought in aseasonal tropical rainforests.</title>
        <authorList>
            <person name="Ng K.K.S."/>
            <person name="Kobayashi M.J."/>
            <person name="Fawcett J.A."/>
            <person name="Hatakeyama M."/>
            <person name="Paape T."/>
            <person name="Ng C.H."/>
            <person name="Ang C.C."/>
            <person name="Tnah L.H."/>
            <person name="Lee C.T."/>
            <person name="Nishiyama T."/>
            <person name="Sese J."/>
            <person name="O'Brien M.J."/>
            <person name="Copetti D."/>
            <person name="Mohd Noor M.I."/>
            <person name="Ong R.C."/>
            <person name="Putra M."/>
            <person name="Sireger I.Z."/>
            <person name="Indrioko S."/>
            <person name="Kosugi Y."/>
            <person name="Izuno A."/>
            <person name="Isagi Y."/>
            <person name="Lee S.L."/>
            <person name="Shimizu K.K."/>
        </authorList>
    </citation>
    <scope>NUCLEOTIDE SEQUENCE [LARGE SCALE GENOMIC DNA]</scope>
    <source>
        <strain evidence="1">214</strain>
    </source>
</reference>
<comment type="caution">
    <text evidence="1">The sequence shown here is derived from an EMBL/GenBank/DDBJ whole genome shotgun (WGS) entry which is preliminary data.</text>
</comment>
<evidence type="ECO:0000313" key="1">
    <source>
        <dbReference type="EMBL" id="GKV08637.1"/>
    </source>
</evidence>
<evidence type="ECO:0000313" key="2">
    <source>
        <dbReference type="Proteomes" id="UP001054252"/>
    </source>
</evidence>
<protein>
    <submittedName>
        <fullName evidence="1">Uncharacterized protein</fullName>
    </submittedName>
</protein>